<reference evidence="2 3" key="1">
    <citation type="submission" date="2024-02" db="EMBL/GenBank/DDBJ databases">
        <title>High-quality chromosome-scale genome assembly of Pensacola bahiagrass (Paspalum notatum Flugge var. saurae).</title>
        <authorList>
            <person name="Vega J.M."/>
            <person name="Podio M."/>
            <person name="Orjuela J."/>
            <person name="Siena L.A."/>
            <person name="Pessino S.C."/>
            <person name="Combes M.C."/>
            <person name="Mariac C."/>
            <person name="Albertini E."/>
            <person name="Pupilli F."/>
            <person name="Ortiz J.P.A."/>
            <person name="Leblanc O."/>
        </authorList>
    </citation>
    <scope>NUCLEOTIDE SEQUENCE [LARGE SCALE GENOMIC DNA]</scope>
    <source>
        <strain evidence="2">R1</strain>
        <tissue evidence="2">Leaf</tissue>
    </source>
</reference>
<dbReference type="Pfam" id="PF00201">
    <property type="entry name" value="UDPGT"/>
    <property type="match status" value="1"/>
</dbReference>
<feature type="non-terminal residue" evidence="2">
    <location>
        <position position="247"/>
    </location>
</feature>
<dbReference type="CDD" id="cd03784">
    <property type="entry name" value="GT1_Gtf-like"/>
    <property type="match status" value="1"/>
</dbReference>
<sequence length="247" mass="26980">CNNELESEALALLPKEALAVGPLVVSTTLTSDIHFWSQDLASLAWLDAQAPSSVVYVAFGSYTVFDAARLQELADGLVLTGRPFLWVVRPNSTSGGVDEGWLDEFRRRVGGKGMVVGWAPQRRVLSHPSVACFLSHCGWNSTIEGVCHGVPFLCLPYFADQFLNQNYICDVWGTGVKIRADEQGVVTKEEIRGKVDRLLGDEGIKARALSLKSRACASVADGGPSHQDLLKLVNLLREHVMDNRPDC</sequence>
<gene>
    <name evidence="2" type="ORF">U9M48_016196</name>
</gene>
<dbReference type="EMBL" id="CP144747">
    <property type="protein sequence ID" value="WVZ67057.1"/>
    <property type="molecule type" value="Genomic_DNA"/>
</dbReference>
<protein>
    <recommendedName>
        <fullName evidence="4">UDP-glycosyltransferases domain-containing protein</fullName>
    </recommendedName>
</protein>
<keyword evidence="1" id="KW-0808">Transferase</keyword>
<name>A0AAQ3T6R2_PASNO</name>
<evidence type="ECO:0008006" key="4">
    <source>
        <dbReference type="Google" id="ProtNLM"/>
    </source>
</evidence>
<evidence type="ECO:0000256" key="1">
    <source>
        <dbReference type="ARBA" id="ARBA00022679"/>
    </source>
</evidence>
<dbReference type="PANTHER" id="PTHR48045:SF21">
    <property type="entry name" value="UDP-GLYCOSYLTRANSFERASE 83A1"/>
    <property type="match status" value="1"/>
</dbReference>
<dbReference type="SUPFAM" id="SSF53756">
    <property type="entry name" value="UDP-Glycosyltransferase/glycogen phosphorylase"/>
    <property type="match status" value="1"/>
</dbReference>
<dbReference type="Gene3D" id="3.40.50.2000">
    <property type="entry name" value="Glycogen Phosphorylase B"/>
    <property type="match status" value="2"/>
</dbReference>
<keyword evidence="3" id="KW-1185">Reference proteome</keyword>
<evidence type="ECO:0000313" key="3">
    <source>
        <dbReference type="Proteomes" id="UP001341281"/>
    </source>
</evidence>
<dbReference type="FunFam" id="3.40.50.2000:FF:000061">
    <property type="entry name" value="UDP-glycosyltransferase 83A1"/>
    <property type="match status" value="1"/>
</dbReference>
<dbReference type="GO" id="GO:0008194">
    <property type="term" value="F:UDP-glycosyltransferase activity"/>
    <property type="evidence" value="ECO:0007669"/>
    <property type="project" value="InterPro"/>
</dbReference>
<dbReference type="PANTHER" id="PTHR48045">
    <property type="entry name" value="UDP-GLYCOSYLTRANSFERASE 72B1"/>
    <property type="match status" value="1"/>
</dbReference>
<dbReference type="Proteomes" id="UP001341281">
    <property type="component" value="Chromosome 03"/>
</dbReference>
<dbReference type="AlphaFoldDB" id="A0AAQ3T6R2"/>
<dbReference type="InterPro" id="IPR002213">
    <property type="entry name" value="UDP_glucos_trans"/>
</dbReference>
<evidence type="ECO:0000313" key="2">
    <source>
        <dbReference type="EMBL" id="WVZ67057.1"/>
    </source>
</evidence>
<accession>A0AAQ3T6R2</accession>
<organism evidence="2 3">
    <name type="scientific">Paspalum notatum var. saurae</name>
    <dbReference type="NCBI Taxonomy" id="547442"/>
    <lineage>
        <taxon>Eukaryota</taxon>
        <taxon>Viridiplantae</taxon>
        <taxon>Streptophyta</taxon>
        <taxon>Embryophyta</taxon>
        <taxon>Tracheophyta</taxon>
        <taxon>Spermatophyta</taxon>
        <taxon>Magnoliopsida</taxon>
        <taxon>Liliopsida</taxon>
        <taxon>Poales</taxon>
        <taxon>Poaceae</taxon>
        <taxon>PACMAD clade</taxon>
        <taxon>Panicoideae</taxon>
        <taxon>Andropogonodae</taxon>
        <taxon>Paspaleae</taxon>
        <taxon>Paspalinae</taxon>
        <taxon>Paspalum</taxon>
    </lineage>
</organism>
<proteinExistence type="predicted"/>